<dbReference type="Proteomes" id="UP000008206">
    <property type="component" value="Chromosome"/>
</dbReference>
<dbReference type="EMBL" id="CP002198">
    <property type="protein sequence ID" value="ADN14804.1"/>
    <property type="molecule type" value="Genomic_DNA"/>
</dbReference>
<dbReference type="STRING" id="497965.Cyan7822_2845"/>
<keyword evidence="2" id="KW-1185">Reference proteome</keyword>
<accession>E0U6P5</accession>
<reference evidence="2" key="1">
    <citation type="journal article" date="2011" name="MBio">
        <title>Novel metabolic attributes of the genus Cyanothece, comprising a group of unicellular nitrogen-fixing Cyanobacteria.</title>
        <authorList>
            <person name="Bandyopadhyay A."/>
            <person name="Elvitigala T."/>
            <person name="Welsh E."/>
            <person name="Stockel J."/>
            <person name="Liberton M."/>
            <person name="Min H."/>
            <person name="Sherman L.A."/>
            <person name="Pakrasi H.B."/>
        </authorList>
    </citation>
    <scope>NUCLEOTIDE SEQUENCE [LARGE SCALE GENOMIC DNA]</scope>
    <source>
        <strain evidence="2">PCC 7822</strain>
    </source>
</reference>
<dbReference type="AlphaFoldDB" id="E0U6P5"/>
<proteinExistence type="predicted"/>
<dbReference type="HOGENOM" id="CLU_2521999_0_0_3"/>
<evidence type="ECO:0000313" key="1">
    <source>
        <dbReference type="EMBL" id="ADN14804.1"/>
    </source>
</evidence>
<evidence type="ECO:0000313" key="2">
    <source>
        <dbReference type="Proteomes" id="UP000008206"/>
    </source>
</evidence>
<dbReference type="KEGG" id="cyj:Cyan7822_2845"/>
<gene>
    <name evidence="1" type="ordered locus">Cyan7822_2845</name>
</gene>
<sequence length="84" mass="10116">MQLVHKYIINTNHPDWSKFDQQPFVSNHFFYWAEAEITQPFFKRIIMKFTPCALKLPSELKKIDEVRYSPNSQVRASLWKDLLN</sequence>
<name>E0U6P5_GLOV7</name>
<organism evidence="1 2">
    <name type="scientific">Gloeothece verrucosa (strain PCC 7822)</name>
    <name type="common">Cyanothece sp. (strain PCC 7822)</name>
    <dbReference type="NCBI Taxonomy" id="497965"/>
    <lineage>
        <taxon>Bacteria</taxon>
        <taxon>Bacillati</taxon>
        <taxon>Cyanobacteriota</taxon>
        <taxon>Cyanophyceae</taxon>
        <taxon>Oscillatoriophycideae</taxon>
        <taxon>Chroococcales</taxon>
        <taxon>Aphanothecaceae</taxon>
        <taxon>Gloeothece</taxon>
        <taxon>Gloeothece verrucosa</taxon>
    </lineage>
</organism>
<protein>
    <submittedName>
        <fullName evidence="1">Transposase</fullName>
    </submittedName>
</protein>